<dbReference type="EMBL" id="JBFOLK010000010">
    <property type="protein sequence ID" value="KAL2479949.1"/>
    <property type="molecule type" value="Genomic_DNA"/>
</dbReference>
<evidence type="ECO:0000313" key="3">
    <source>
        <dbReference type="Proteomes" id="UP001604336"/>
    </source>
</evidence>
<dbReference type="InterPro" id="IPR012337">
    <property type="entry name" value="RNaseH-like_sf"/>
</dbReference>
<dbReference type="InterPro" id="IPR002156">
    <property type="entry name" value="RNaseH_domain"/>
</dbReference>
<dbReference type="GO" id="GO:0016740">
    <property type="term" value="F:transferase activity"/>
    <property type="evidence" value="ECO:0007669"/>
    <property type="project" value="UniProtKB-KW"/>
</dbReference>
<feature type="domain" description="RNase H type-1" evidence="1">
    <location>
        <begin position="64"/>
        <end position="181"/>
    </location>
</feature>
<dbReference type="CDD" id="cd09279">
    <property type="entry name" value="RNase_HI_like"/>
    <property type="match status" value="1"/>
</dbReference>
<sequence length="214" mass="24057">MCCKALKLRVTLQNGPLSWVNSISPSNSERPLKDKHWQTFFAESSQEDISNLAPKLLLWKLYVDGSSGKAGSGARIVLISPMENKLNFTLCFGFKATNNVAYYEALLAGLRLAKEMSAKEIEIHSYSQLVISQVIGKFITKDKNMADYLMKAKDQLLSFEKYELSQIPRTENFFADVLSKLASSQDTELFKTVLVELLLSPSTSEKADETLWVE</sequence>
<dbReference type="AlphaFoldDB" id="A0ABD1QYD3"/>
<dbReference type="Gene3D" id="3.30.420.10">
    <property type="entry name" value="Ribonuclease H-like superfamily/Ribonuclease H"/>
    <property type="match status" value="1"/>
</dbReference>
<evidence type="ECO:0000313" key="2">
    <source>
        <dbReference type="EMBL" id="KAL2479949.1"/>
    </source>
</evidence>
<keyword evidence="3" id="KW-1185">Reference proteome</keyword>
<organism evidence="2 3">
    <name type="scientific">Abeliophyllum distichum</name>
    <dbReference type="NCBI Taxonomy" id="126358"/>
    <lineage>
        <taxon>Eukaryota</taxon>
        <taxon>Viridiplantae</taxon>
        <taxon>Streptophyta</taxon>
        <taxon>Embryophyta</taxon>
        <taxon>Tracheophyta</taxon>
        <taxon>Spermatophyta</taxon>
        <taxon>Magnoliopsida</taxon>
        <taxon>eudicotyledons</taxon>
        <taxon>Gunneridae</taxon>
        <taxon>Pentapetalae</taxon>
        <taxon>asterids</taxon>
        <taxon>lamiids</taxon>
        <taxon>Lamiales</taxon>
        <taxon>Oleaceae</taxon>
        <taxon>Forsythieae</taxon>
        <taxon>Abeliophyllum</taxon>
    </lineage>
</organism>
<comment type="caution">
    <text evidence="2">The sequence shown here is derived from an EMBL/GenBank/DDBJ whole genome shotgun (WGS) entry which is preliminary data.</text>
</comment>
<keyword evidence="2" id="KW-0808">Transferase</keyword>
<proteinExistence type="predicted"/>
<dbReference type="Proteomes" id="UP001604336">
    <property type="component" value="Unassembled WGS sequence"/>
</dbReference>
<dbReference type="PANTHER" id="PTHR48475">
    <property type="entry name" value="RIBONUCLEASE H"/>
    <property type="match status" value="1"/>
</dbReference>
<evidence type="ECO:0000259" key="1">
    <source>
        <dbReference type="Pfam" id="PF13456"/>
    </source>
</evidence>
<reference evidence="3" key="1">
    <citation type="submission" date="2024-07" db="EMBL/GenBank/DDBJ databases">
        <title>Two chromosome-level genome assemblies of Korean endemic species Abeliophyllum distichum and Forsythia ovata (Oleaceae).</title>
        <authorList>
            <person name="Jang H."/>
        </authorList>
    </citation>
    <scope>NUCLEOTIDE SEQUENCE [LARGE SCALE GENOMIC DNA]</scope>
</reference>
<protein>
    <submittedName>
        <fullName evidence="2">Polynucleotidyl transferase</fullName>
    </submittedName>
</protein>
<dbReference type="SUPFAM" id="SSF53098">
    <property type="entry name" value="Ribonuclease H-like"/>
    <property type="match status" value="1"/>
</dbReference>
<dbReference type="PANTHER" id="PTHR48475:SF2">
    <property type="entry name" value="RIBONUCLEASE H"/>
    <property type="match status" value="1"/>
</dbReference>
<name>A0ABD1QYD3_9LAMI</name>
<dbReference type="InterPro" id="IPR036397">
    <property type="entry name" value="RNaseH_sf"/>
</dbReference>
<accession>A0ABD1QYD3</accession>
<dbReference type="Pfam" id="PF13456">
    <property type="entry name" value="RVT_3"/>
    <property type="match status" value="1"/>
</dbReference>
<gene>
    <name evidence="2" type="ORF">Adt_32915</name>
</gene>